<evidence type="ECO:0000256" key="3">
    <source>
        <dbReference type="ARBA" id="ARBA00022679"/>
    </source>
</evidence>
<name>A0ABU9CDZ0_9BURK</name>
<dbReference type="Gene3D" id="3.90.550.10">
    <property type="entry name" value="Spore Coat Polysaccharide Biosynthesis Protein SpsA, Chain A"/>
    <property type="match status" value="1"/>
</dbReference>
<dbReference type="InterPro" id="IPR001173">
    <property type="entry name" value="Glyco_trans_2-like"/>
</dbReference>
<dbReference type="InterPro" id="IPR050256">
    <property type="entry name" value="Glycosyltransferase_2"/>
</dbReference>
<evidence type="ECO:0000256" key="6">
    <source>
        <dbReference type="ARBA" id="ARBA00023136"/>
    </source>
</evidence>
<dbReference type="SUPFAM" id="SSF53448">
    <property type="entry name" value="Nucleotide-diphospho-sugar transferases"/>
    <property type="match status" value="1"/>
</dbReference>
<dbReference type="Pfam" id="PF00535">
    <property type="entry name" value="Glycos_transf_2"/>
    <property type="match status" value="1"/>
</dbReference>
<sequence length="350" mass="37204">MAAVAAPRPAQPSISCVVPAFNEAGNIGPLFDALLPALAALTPRYEVIVVDDGSRDATAQAVAARAVVPGVRLLRLSRNFGKEAALTAGIDHASGDVVLLMDADLQHPPDMIAPMLDAWRQGADMVTTARASRSDEAWRKRLGTAFFYWLVNSGSRTPIPQDAGDFRLMDRRVADALRALPERNRFMKGLYAWVGFRTVVLPYTPAPRHSGKTSFSLKSLSSLAATGITGFTNAPLRLWVKLGGGIALAALAFAAWIVVEHFINGHDVPGWATLVVGMAFSLGVQLLGIGILGEYIGRIFDEVKQRPVYIVGEALGQGLTTGPHVASLLPPEGALSPLGRPGGTELARDD</sequence>
<dbReference type="PANTHER" id="PTHR48090:SF1">
    <property type="entry name" value="PROPHAGE BACTOPRENOL GLUCOSYL TRANSFERASE HOMOLOG"/>
    <property type="match status" value="1"/>
</dbReference>
<dbReference type="InterPro" id="IPR029044">
    <property type="entry name" value="Nucleotide-diphossugar_trans"/>
</dbReference>
<evidence type="ECO:0000256" key="2">
    <source>
        <dbReference type="ARBA" id="ARBA00022676"/>
    </source>
</evidence>
<evidence type="ECO:0000259" key="8">
    <source>
        <dbReference type="Pfam" id="PF00535"/>
    </source>
</evidence>
<keyword evidence="2 9" id="KW-0328">Glycosyltransferase</keyword>
<dbReference type="PANTHER" id="PTHR48090">
    <property type="entry name" value="UNDECAPRENYL-PHOSPHATE 4-DEOXY-4-FORMAMIDO-L-ARABINOSE TRANSFERASE-RELATED"/>
    <property type="match status" value="1"/>
</dbReference>
<keyword evidence="3 9" id="KW-0808">Transferase</keyword>
<comment type="caution">
    <text evidence="9">The sequence shown here is derived from an EMBL/GenBank/DDBJ whole genome shotgun (WGS) entry which is preliminary data.</text>
</comment>
<keyword evidence="10" id="KW-1185">Reference proteome</keyword>
<feature type="transmembrane region" description="Helical" evidence="7">
    <location>
        <begin position="238"/>
        <end position="259"/>
    </location>
</feature>
<proteinExistence type="predicted"/>
<keyword evidence="5 7" id="KW-1133">Transmembrane helix</keyword>
<dbReference type="Proteomes" id="UP001365405">
    <property type="component" value="Unassembled WGS sequence"/>
</dbReference>
<keyword evidence="4 7" id="KW-0812">Transmembrane</keyword>
<evidence type="ECO:0000256" key="7">
    <source>
        <dbReference type="SAM" id="Phobius"/>
    </source>
</evidence>
<evidence type="ECO:0000313" key="9">
    <source>
        <dbReference type="EMBL" id="MEK8049111.1"/>
    </source>
</evidence>
<accession>A0ABU9CDZ0</accession>
<dbReference type="GO" id="GO:0016757">
    <property type="term" value="F:glycosyltransferase activity"/>
    <property type="evidence" value="ECO:0007669"/>
    <property type="project" value="UniProtKB-KW"/>
</dbReference>
<dbReference type="EMBL" id="JBBUTH010000001">
    <property type="protein sequence ID" value="MEK8049111.1"/>
    <property type="molecule type" value="Genomic_DNA"/>
</dbReference>
<reference evidence="9 10" key="1">
    <citation type="submission" date="2024-04" db="EMBL/GenBank/DDBJ databases">
        <title>Novel species of the genus Ideonella isolated from streams.</title>
        <authorList>
            <person name="Lu H."/>
        </authorList>
    </citation>
    <scope>NUCLEOTIDE SEQUENCE [LARGE SCALE GENOMIC DNA]</scope>
    <source>
        <strain evidence="9 10">DXS22W</strain>
    </source>
</reference>
<keyword evidence="6 7" id="KW-0472">Membrane</keyword>
<dbReference type="CDD" id="cd04187">
    <property type="entry name" value="DPM1_like_bac"/>
    <property type="match status" value="1"/>
</dbReference>
<feature type="transmembrane region" description="Helical" evidence="7">
    <location>
        <begin position="271"/>
        <end position="296"/>
    </location>
</feature>
<comment type="subcellular location">
    <subcellularLocation>
        <location evidence="1">Membrane</location>
        <topology evidence="1">Multi-pass membrane protein</topology>
    </subcellularLocation>
</comment>
<evidence type="ECO:0000256" key="5">
    <source>
        <dbReference type="ARBA" id="ARBA00022989"/>
    </source>
</evidence>
<feature type="domain" description="Glycosyltransferase 2-like" evidence="8">
    <location>
        <begin position="15"/>
        <end position="174"/>
    </location>
</feature>
<dbReference type="EC" id="2.4.-.-" evidence="9"/>
<evidence type="ECO:0000256" key="4">
    <source>
        <dbReference type="ARBA" id="ARBA00022692"/>
    </source>
</evidence>
<evidence type="ECO:0000313" key="10">
    <source>
        <dbReference type="Proteomes" id="UP001365405"/>
    </source>
</evidence>
<protein>
    <submittedName>
        <fullName evidence="9">Glycosyltransferase family 2 protein</fullName>
        <ecNumber evidence="9">2.4.-.-</ecNumber>
    </submittedName>
</protein>
<evidence type="ECO:0000256" key="1">
    <source>
        <dbReference type="ARBA" id="ARBA00004141"/>
    </source>
</evidence>
<gene>
    <name evidence="9" type="ORF">AACH10_02565</name>
</gene>
<organism evidence="9 10">
    <name type="scientific">Pseudaquabacterium inlustre</name>
    <dbReference type="NCBI Taxonomy" id="2984192"/>
    <lineage>
        <taxon>Bacteria</taxon>
        <taxon>Pseudomonadati</taxon>
        <taxon>Pseudomonadota</taxon>
        <taxon>Betaproteobacteria</taxon>
        <taxon>Burkholderiales</taxon>
        <taxon>Sphaerotilaceae</taxon>
        <taxon>Pseudaquabacterium</taxon>
    </lineage>
</organism>